<dbReference type="Proteomes" id="UP000585721">
    <property type="component" value="Unassembled WGS sequence"/>
</dbReference>
<dbReference type="InterPro" id="IPR014833">
    <property type="entry name" value="TnsA_N"/>
</dbReference>
<dbReference type="CDD" id="cd22362">
    <property type="entry name" value="TnsA_endonuclease-like"/>
    <property type="match status" value="1"/>
</dbReference>
<feature type="domain" description="TnsA endonuclease C-terminal" evidence="1">
    <location>
        <begin position="167"/>
        <end position="247"/>
    </location>
</feature>
<dbReference type="GO" id="GO:0003676">
    <property type="term" value="F:nucleic acid binding"/>
    <property type="evidence" value="ECO:0007669"/>
    <property type="project" value="InterPro"/>
</dbReference>
<dbReference type="Gene3D" id="3.40.1350.10">
    <property type="match status" value="1"/>
</dbReference>
<evidence type="ECO:0000313" key="3">
    <source>
        <dbReference type="EMBL" id="MBB6056905.1"/>
    </source>
</evidence>
<evidence type="ECO:0000259" key="1">
    <source>
        <dbReference type="Pfam" id="PF08721"/>
    </source>
</evidence>
<dbReference type="InterPro" id="IPR036388">
    <property type="entry name" value="WH-like_DNA-bd_sf"/>
</dbReference>
<evidence type="ECO:0000313" key="4">
    <source>
        <dbReference type="Proteomes" id="UP000585721"/>
    </source>
</evidence>
<dbReference type="InterPro" id="IPR036390">
    <property type="entry name" value="WH_DNA-bd_sf"/>
</dbReference>
<sequence>MARKNYFLSEKLIEQRIKDGRGQGYGEKYQPWLRVQDVPSDGRSHRIFSHKTKRIHHLLSDLELATFLLFDWSESVLDIREQFPLIRDDTRIIAQREGIKHPSAQGVDLVMTTDFLIDAKAPFQTQFAVQVKYQESFKDPRNIEKLDLERCYWQQKGISWVTITEQDIDVQIRKNIEWLYSVKIDDITSTKQISETMAFLPAAIARFSEFSIIEACKHIDLAYELELGQSLRDLRLLMANRLAIFDIRKPVHQLKIADIKFMQLNGMEQFLYVENQ</sequence>
<comment type="caution">
    <text evidence="3">The sequence shown here is derived from an EMBL/GenBank/DDBJ whole genome shotgun (WGS) entry which is preliminary data.</text>
</comment>
<dbReference type="RefSeq" id="WP_188027618.1">
    <property type="nucleotide sequence ID" value="NZ_JACHGR010000010.1"/>
</dbReference>
<reference evidence="3 4" key="1">
    <citation type="submission" date="2020-08" db="EMBL/GenBank/DDBJ databases">
        <title>Genomic Encyclopedia of Type Strains, Phase IV (KMG-IV): sequencing the most valuable type-strain genomes for metagenomic binning, comparative biology and taxonomic classification.</title>
        <authorList>
            <person name="Goeker M."/>
        </authorList>
    </citation>
    <scope>NUCLEOTIDE SEQUENCE [LARGE SCALE GENOMIC DNA]</scope>
    <source>
        <strain evidence="3 4">DSM 22975</strain>
    </source>
</reference>
<dbReference type="InterPro" id="IPR011856">
    <property type="entry name" value="tRNA_endonuc-like_dom_sf"/>
</dbReference>
<evidence type="ECO:0008006" key="5">
    <source>
        <dbReference type="Google" id="ProtNLM"/>
    </source>
</evidence>
<dbReference type="Pfam" id="PF08721">
    <property type="entry name" value="Tn7_Tnp_TnsA_C"/>
    <property type="match status" value="1"/>
</dbReference>
<proteinExistence type="predicted"/>
<dbReference type="Gene3D" id="1.10.10.10">
    <property type="entry name" value="Winged helix-like DNA-binding domain superfamily/Winged helix DNA-binding domain"/>
    <property type="match status" value="1"/>
</dbReference>
<gene>
    <name evidence="3" type="ORF">HNR75_002852</name>
</gene>
<keyword evidence="4" id="KW-1185">Reference proteome</keyword>
<dbReference type="Pfam" id="PF08722">
    <property type="entry name" value="Tn7_TnsA-like_N"/>
    <property type="match status" value="1"/>
</dbReference>
<dbReference type="EMBL" id="JACHGR010000010">
    <property type="protein sequence ID" value="MBB6056905.1"/>
    <property type="molecule type" value="Genomic_DNA"/>
</dbReference>
<dbReference type="SUPFAM" id="SSF52980">
    <property type="entry name" value="Restriction endonuclease-like"/>
    <property type="match status" value="1"/>
</dbReference>
<name>A0A841GNN5_9GAMM</name>
<dbReference type="AlphaFoldDB" id="A0A841GNN5"/>
<dbReference type="InterPro" id="IPR014832">
    <property type="entry name" value="TnsA_C"/>
</dbReference>
<dbReference type="InterPro" id="IPR011335">
    <property type="entry name" value="Restrct_endonuc-II-like"/>
</dbReference>
<dbReference type="SUPFAM" id="SSF46785">
    <property type="entry name" value="Winged helix' DNA-binding domain"/>
    <property type="match status" value="1"/>
</dbReference>
<protein>
    <recommendedName>
        <fullName evidence="5">Heteromeric transposase endonuclease subunit TnsA</fullName>
    </recommendedName>
</protein>
<organism evidence="3 4">
    <name type="scientific">Tolumonas osonensis</name>
    <dbReference type="NCBI Taxonomy" id="675874"/>
    <lineage>
        <taxon>Bacteria</taxon>
        <taxon>Pseudomonadati</taxon>
        <taxon>Pseudomonadota</taxon>
        <taxon>Gammaproteobacteria</taxon>
        <taxon>Aeromonadales</taxon>
        <taxon>Aeromonadaceae</taxon>
        <taxon>Tolumonas</taxon>
    </lineage>
</organism>
<evidence type="ECO:0000259" key="2">
    <source>
        <dbReference type="Pfam" id="PF08722"/>
    </source>
</evidence>
<feature type="domain" description="TnsA endonuclease N-terminal" evidence="2">
    <location>
        <begin position="73"/>
        <end position="165"/>
    </location>
</feature>
<accession>A0A841GNN5</accession>